<organism evidence="1 2">
    <name type="scientific">[Myrmecia] bisecta</name>
    <dbReference type="NCBI Taxonomy" id="41462"/>
    <lineage>
        <taxon>Eukaryota</taxon>
        <taxon>Viridiplantae</taxon>
        <taxon>Chlorophyta</taxon>
        <taxon>core chlorophytes</taxon>
        <taxon>Trebouxiophyceae</taxon>
        <taxon>Trebouxiales</taxon>
        <taxon>Trebouxiaceae</taxon>
        <taxon>Myrmecia</taxon>
    </lineage>
</organism>
<keyword evidence="2" id="KW-1185">Reference proteome</keyword>
<proteinExistence type="predicted"/>
<gene>
    <name evidence="1" type="ORF">WJX72_004916</name>
</gene>
<dbReference type="Proteomes" id="UP001489004">
    <property type="component" value="Unassembled WGS sequence"/>
</dbReference>
<evidence type="ECO:0000313" key="2">
    <source>
        <dbReference type="Proteomes" id="UP001489004"/>
    </source>
</evidence>
<name>A0AAW1R7G7_9CHLO</name>
<dbReference type="EMBL" id="JALJOR010000001">
    <property type="protein sequence ID" value="KAK9829277.1"/>
    <property type="molecule type" value="Genomic_DNA"/>
</dbReference>
<protein>
    <submittedName>
        <fullName evidence="1">Uncharacterized protein</fullName>
    </submittedName>
</protein>
<comment type="caution">
    <text evidence="1">The sequence shown here is derived from an EMBL/GenBank/DDBJ whole genome shotgun (WGS) entry which is preliminary data.</text>
</comment>
<dbReference type="AlphaFoldDB" id="A0AAW1R7G7"/>
<evidence type="ECO:0000313" key="1">
    <source>
        <dbReference type="EMBL" id="KAK9829277.1"/>
    </source>
</evidence>
<sequence length="88" mass="9093">MERKPRSCLSDALQHASRKSLPLSASFRAAPTSRSDAVKPAAACSSGEAEIGKEIAAILSQRGPADRSSIFGCSPPLRACNPGVDAVL</sequence>
<reference evidence="1 2" key="1">
    <citation type="journal article" date="2024" name="Nat. Commun.">
        <title>Phylogenomics reveals the evolutionary origins of lichenization in chlorophyte algae.</title>
        <authorList>
            <person name="Puginier C."/>
            <person name="Libourel C."/>
            <person name="Otte J."/>
            <person name="Skaloud P."/>
            <person name="Haon M."/>
            <person name="Grisel S."/>
            <person name="Petersen M."/>
            <person name="Berrin J.G."/>
            <person name="Delaux P.M."/>
            <person name="Dal Grande F."/>
            <person name="Keller J."/>
        </authorList>
    </citation>
    <scope>NUCLEOTIDE SEQUENCE [LARGE SCALE GENOMIC DNA]</scope>
    <source>
        <strain evidence="1 2">SAG 2043</strain>
    </source>
</reference>
<accession>A0AAW1R7G7</accession>